<dbReference type="GO" id="GO:0016020">
    <property type="term" value="C:membrane"/>
    <property type="evidence" value="ECO:0007669"/>
    <property type="project" value="UniProtKB-SubCell"/>
</dbReference>
<feature type="compositionally biased region" description="Basic and acidic residues" evidence="7">
    <location>
        <begin position="300"/>
        <end position="336"/>
    </location>
</feature>
<feature type="transmembrane region" description="Helical" evidence="6">
    <location>
        <begin position="1089"/>
        <end position="1112"/>
    </location>
</feature>
<evidence type="ECO:0000256" key="4">
    <source>
        <dbReference type="ARBA" id="ARBA00022989"/>
    </source>
</evidence>
<feature type="transmembrane region" description="Helical" evidence="6">
    <location>
        <begin position="1443"/>
        <end position="1464"/>
    </location>
</feature>
<dbReference type="PANTHER" id="PTHR12372">
    <property type="entry name" value="PECANEX"/>
    <property type="match status" value="1"/>
</dbReference>
<comment type="caution">
    <text evidence="9">The sequence shown here is derived from an EMBL/GenBank/DDBJ whole genome shotgun (WGS) entry which is preliminary data.</text>
</comment>
<feature type="compositionally biased region" description="Basic residues" evidence="7">
    <location>
        <begin position="363"/>
        <end position="373"/>
    </location>
</feature>
<evidence type="ECO:0000259" key="8">
    <source>
        <dbReference type="Pfam" id="PF05041"/>
    </source>
</evidence>
<feature type="transmembrane region" description="Helical" evidence="6">
    <location>
        <begin position="1286"/>
        <end position="1302"/>
    </location>
</feature>
<proteinExistence type="inferred from homology"/>
<dbReference type="InterPro" id="IPR039797">
    <property type="entry name" value="Pecanex"/>
</dbReference>
<dbReference type="Proteomes" id="UP001283361">
    <property type="component" value="Unassembled WGS sequence"/>
</dbReference>
<evidence type="ECO:0000256" key="3">
    <source>
        <dbReference type="ARBA" id="ARBA00022692"/>
    </source>
</evidence>
<dbReference type="EMBL" id="JAWDGP010006611">
    <property type="protein sequence ID" value="KAK3737912.1"/>
    <property type="molecule type" value="Genomic_DNA"/>
</dbReference>
<feature type="transmembrane region" description="Helical" evidence="6">
    <location>
        <begin position="1133"/>
        <end position="1155"/>
    </location>
</feature>
<accession>A0AAE0YAM1</accession>
<keyword evidence="5 6" id="KW-0472">Membrane</keyword>
<feature type="compositionally biased region" description="Low complexity" evidence="7">
    <location>
        <begin position="516"/>
        <end position="525"/>
    </location>
</feature>
<dbReference type="Pfam" id="PF05041">
    <property type="entry name" value="Pecanex_C"/>
    <property type="match status" value="1"/>
</dbReference>
<feature type="transmembrane region" description="Helical" evidence="6">
    <location>
        <begin position="57"/>
        <end position="77"/>
    </location>
</feature>
<evidence type="ECO:0000256" key="2">
    <source>
        <dbReference type="ARBA" id="ARBA00010170"/>
    </source>
</evidence>
<feature type="transmembrane region" description="Helical" evidence="6">
    <location>
        <begin position="34"/>
        <end position="50"/>
    </location>
</feature>
<feature type="region of interest" description="Disordered" evidence="7">
    <location>
        <begin position="674"/>
        <end position="788"/>
    </location>
</feature>
<protein>
    <recommendedName>
        <fullName evidence="6">Pecanex-like protein</fullName>
    </recommendedName>
</protein>
<evidence type="ECO:0000313" key="9">
    <source>
        <dbReference type="EMBL" id="KAK3737912.1"/>
    </source>
</evidence>
<feature type="transmembrane region" description="Helical" evidence="6">
    <location>
        <begin position="1251"/>
        <end position="1274"/>
    </location>
</feature>
<feature type="compositionally biased region" description="Acidic residues" evidence="7">
    <location>
        <begin position="90"/>
        <end position="100"/>
    </location>
</feature>
<feature type="compositionally biased region" description="Low complexity" evidence="7">
    <location>
        <begin position="416"/>
        <end position="425"/>
    </location>
</feature>
<name>A0AAE0YAM1_9GAST</name>
<feature type="transmembrane region" description="Helical" evidence="6">
    <location>
        <begin position="1002"/>
        <end position="1018"/>
    </location>
</feature>
<feature type="domain" description="Pecanex C-terminal" evidence="8">
    <location>
        <begin position="1774"/>
        <end position="2010"/>
    </location>
</feature>
<keyword evidence="3 6" id="KW-0812">Transmembrane</keyword>
<evidence type="ECO:0000313" key="10">
    <source>
        <dbReference type="Proteomes" id="UP001283361"/>
    </source>
</evidence>
<feature type="compositionally biased region" description="Basic and acidic residues" evidence="7">
    <location>
        <begin position="1216"/>
        <end position="1227"/>
    </location>
</feature>
<feature type="compositionally biased region" description="Basic and acidic residues" evidence="7">
    <location>
        <begin position="106"/>
        <end position="118"/>
    </location>
</feature>
<feature type="compositionally biased region" description="Basic residues" evidence="7">
    <location>
        <begin position="269"/>
        <end position="281"/>
    </location>
</feature>
<feature type="region of interest" description="Disordered" evidence="7">
    <location>
        <begin position="90"/>
        <end position="118"/>
    </location>
</feature>
<dbReference type="PANTHER" id="PTHR12372:SF7">
    <property type="entry name" value="PROTEIN PECANEX"/>
    <property type="match status" value="1"/>
</dbReference>
<gene>
    <name evidence="9" type="ORF">RRG08_028537</name>
</gene>
<keyword evidence="4 6" id="KW-1133">Transmembrane helix</keyword>
<feature type="region of interest" description="Disordered" evidence="7">
    <location>
        <begin position="560"/>
        <end position="585"/>
    </location>
</feature>
<feature type="region of interest" description="Disordered" evidence="7">
    <location>
        <begin position="449"/>
        <end position="469"/>
    </location>
</feature>
<feature type="region of interest" description="Disordered" evidence="7">
    <location>
        <begin position="1216"/>
        <end position="1236"/>
    </location>
</feature>
<feature type="compositionally biased region" description="Basic and acidic residues" evidence="7">
    <location>
        <begin position="701"/>
        <end position="724"/>
    </location>
</feature>
<feature type="compositionally biased region" description="Basic residues" evidence="7">
    <location>
        <begin position="745"/>
        <end position="756"/>
    </location>
</feature>
<evidence type="ECO:0000256" key="6">
    <source>
        <dbReference type="RuleBase" id="RU367089"/>
    </source>
</evidence>
<feature type="compositionally biased region" description="Basic residues" evidence="7">
    <location>
        <begin position="618"/>
        <end position="629"/>
    </location>
</feature>
<organism evidence="9 10">
    <name type="scientific">Elysia crispata</name>
    <name type="common">lettuce slug</name>
    <dbReference type="NCBI Taxonomy" id="231223"/>
    <lineage>
        <taxon>Eukaryota</taxon>
        <taxon>Metazoa</taxon>
        <taxon>Spiralia</taxon>
        <taxon>Lophotrochozoa</taxon>
        <taxon>Mollusca</taxon>
        <taxon>Gastropoda</taxon>
        <taxon>Heterobranchia</taxon>
        <taxon>Euthyneura</taxon>
        <taxon>Panpulmonata</taxon>
        <taxon>Sacoglossa</taxon>
        <taxon>Placobranchoidea</taxon>
        <taxon>Plakobranchidae</taxon>
        <taxon>Elysia</taxon>
    </lineage>
</organism>
<comment type="subcellular location">
    <subcellularLocation>
        <location evidence="1 6">Membrane</location>
        <topology evidence="1 6">Multi-pass membrane protein</topology>
    </subcellularLocation>
</comment>
<dbReference type="GO" id="GO:0005783">
    <property type="term" value="C:endoplasmic reticulum"/>
    <property type="evidence" value="ECO:0007669"/>
    <property type="project" value="TreeGrafter"/>
</dbReference>
<dbReference type="GO" id="GO:0007029">
    <property type="term" value="P:endoplasmic reticulum organization"/>
    <property type="evidence" value="ECO:0007669"/>
    <property type="project" value="TreeGrafter"/>
</dbReference>
<feature type="transmembrane region" description="Helical" evidence="6">
    <location>
        <begin position="977"/>
        <end position="995"/>
    </location>
</feature>
<feature type="compositionally biased region" description="Polar residues" evidence="7">
    <location>
        <begin position="394"/>
        <end position="415"/>
    </location>
</feature>
<feature type="compositionally biased region" description="Low complexity" evidence="7">
    <location>
        <begin position="570"/>
        <end position="583"/>
    </location>
</feature>
<evidence type="ECO:0000256" key="1">
    <source>
        <dbReference type="ARBA" id="ARBA00004141"/>
    </source>
</evidence>
<evidence type="ECO:0000256" key="5">
    <source>
        <dbReference type="ARBA" id="ARBA00023136"/>
    </source>
</evidence>
<feature type="region of interest" description="Disordered" evidence="7">
    <location>
        <begin position="150"/>
        <end position="182"/>
    </location>
</feature>
<feature type="region of interest" description="Disordered" evidence="7">
    <location>
        <begin position="615"/>
        <end position="645"/>
    </location>
</feature>
<feature type="region of interest" description="Disordered" evidence="7">
    <location>
        <begin position="263"/>
        <end position="425"/>
    </location>
</feature>
<feature type="region of interest" description="Disordered" evidence="7">
    <location>
        <begin position="487"/>
        <end position="540"/>
    </location>
</feature>
<feature type="transmembrane region" description="Helical" evidence="6">
    <location>
        <begin position="1067"/>
        <end position="1083"/>
    </location>
</feature>
<dbReference type="InterPro" id="IPR007735">
    <property type="entry name" value="Pecanex_C"/>
</dbReference>
<sequence length="2223" mass="248332">MGSHVLDVLRQGILASITGGWFYDPQQQIFCNTFHFYLWVFLLAFPLILYSTLETSILVWSLYCIIIGAIFVLIKLVNFKLHHLFDTGEAETEATAEDEQDGTKTAADDTARQGGGDVKDGECIEIQSFGASNGDNLIPLSTVSSQLEMGKDYSNEPLPSPVEAAQAKKASDNAPLAEAEGEDLTVVAQRRKLKHQYSSSGNEDGDSISQAEDISKTIVTEAEIENTVACSVISEGNQAVFCDASAAASGQWLDDEGTILTMDSSDRRAARRRNSKNKSRKQVIETQKYETKIVSSTVDDANHNKEKTSTVEKPISRERSGSGDKTHVSAEKRSDEEQQLSGKNELCKSEESNEDSEATMPKLRQRRERRAVRRSQSTMEWGSTAPAAPAKAKLSSQSLNVPRGPDSSSLPVLQQSTSSCSDWSDVSFGEVEVPDTSLTSDGPIDIFVSTTNSSKSNGLAMSPSAGESSGSTIVAASAITALQLVQDDKDQKQSSGYKNRPGSPAPCPALISNTKPGSCSSSSPTHPDDDDDIDEDGSGHADVLGLSYVYSVWPPRSHDVDTDSLTSGGVDTVSPPTDSSSSVNVDCDKLQPQCEVSTSFSPSAEDLALMRSQGAIPKKLRSRSMRHNHASKEIASPSSTDLPDPEEIRRRLIEILWDPDQHTEELRQLQQFVKLKKNQSESTDTSASKDKVEGSQCKLNVSKEEETASDKNLKSSSHDDDRKTASTPTEFSALLPATHLLNRPTNRRARRRRGGRRQAQQLRRTSSPPMAALNTVLGDGGHIATSHDDTTDGAVHWFQDEQGNWMSYTFGENSSGVALNLTDMNANSTVTTSRGRVDRRHHIPDKRSLSSIESSSTVIVEKWALPGEEGLDPQPAHSHSRHELDDLRLMSGSLPLPEEMFNSYVQTLLRRNHTSNSSTDSDAPYSKARFGREIAPPKPKHFYKFWLWPLKHFVKIRFDRLALLAALDRNVSVIENVISVALAVGVGALGALMICSNFYHDLYLLLFCFIMAGCQYSLLKSVQPDAASPMHGYNRLIVFSRPFYFCLCCSVVLLLHHGSQTVPDEPIYLYGIPFTVTSVLTFLRHFFKIFILFFPVLFTLGLLPQVNTFLMYSLEQIDMHVFGGNATTSLLTSFYCVCRSCLAVVVFYVFAYASLKEIGGPSYKCDSDIDEAAQNVPFSIVCGFIVSVAYHLSRSASDPGILWMLIKSLVLGERGEEDKKKQEKEEPPSPETQELVDPLPRKLKDCLKQRLQSDVIACIAVTILVFAVHVSTAFTSPALQPVLSDVLYLLAASVGFIVHYLIPQARKEMPWLCCSHPLLRSNEWMHFEVKEAPKVIVIERLYLLLRFFERNVLYPVVCLCATTTSAPAIVCKFGKVGGPLIVLICSLKMLRFAFSDTPRQYLIITFTYFFFKYDFQSASETFLIDYFFISIIFCKFCDFMLKLNFIITYIAPWQITWGSAFHAFAQPFSVPHSAMLFLQATVSAIFSTPLNPFLGSAIFFTSYVRPVKFWERDYNTKRVDHTNTRLASQLERNPGADDNNLNSIFYEHLTRSLQHSLCGDLMLGRWGTYTQGDCFIMASDYLNALVHIIEVGNGLVTFQLRGLEFRGTYCQQREVEAITEGVEDNDRYCCFEPGHLPHFLSLNAAFNQRWLAWEVVVSKYILEGYSISDNSAATMLQVFELRKALITYYIKSIIYYTVRSPKLEAWTSNANIREDLEALERDSYVDLDPTFNLHIDEDFDSRKQGVSRSSFCQTYLGWIQHCAGRRDKAIDCSRLSMLVTLCYALSLLGRRALSAASHNSARPLQKYMMKKSRKTSVDFFLFGLHALFKGDFRIQSPRDEWVFADMDMMRRVVAPAVRMSLKLHQDHFTAPDEYDDKQVLYDAITEHEATMVISHEADPAWRNAVLSNVPSLLALRHVFDDGSDEYKIIMLNKRYLSFRVVKVNRECVRGLWAGQQQELIFLRNRNPERGSIQNAKQALRNMINSSCDQPIGYPIYVSPLTTSYSTTHDQLVAIPVVGGEFRFSSVRSFFTSLWNRLRQRCDATCAGGSASFDLDLPYTVSHQLAASTIGSSTHRLTVTNQQMDIPLQPLGNRGSLISNASSASKVNTLASLANLINDYNIKDNLPHRVRIMDPSLVYDSINLGRRVDVQWPHEDWRAVGGRNGWKDWTPKKGMEGTLVHRWVPGHADPARRSHTDKSIVLVQLRDHFVPIAETGILDLGAEV</sequence>
<keyword evidence="10" id="KW-1185">Reference proteome</keyword>
<comment type="similarity">
    <text evidence="2 6">Belongs to the pecanex family.</text>
</comment>
<evidence type="ECO:0000256" key="7">
    <source>
        <dbReference type="SAM" id="MobiDB-lite"/>
    </source>
</evidence>
<reference evidence="9" key="1">
    <citation type="journal article" date="2023" name="G3 (Bethesda)">
        <title>A reference genome for the long-term kleptoplast-retaining sea slug Elysia crispata morphotype clarki.</title>
        <authorList>
            <person name="Eastman K.E."/>
            <person name="Pendleton A.L."/>
            <person name="Shaikh M.A."/>
            <person name="Suttiyut T."/>
            <person name="Ogas R."/>
            <person name="Tomko P."/>
            <person name="Gavelis G."/>
            <person name="Widhalm J.R."/>
            <person name="Wisecaver J.H."/>
        </authorList>
    </citation>
    <scope>NUCLEOTIDE SEQUENCE</scope>
    <source>
        <strain evidence="9">ECLA1</strain>
    </source>
</reference>